<gene>
    <name evidence="2" type="ORF">ACD591_16280</name>
</gene>
<protein>
    <submittedName>
        <fullName evidence="2">Uncharacterized protein</fullName>
    </submittedName>
</protein>
<dbReference type="Proteomes" id="UP001570846">
    <property type="component" value="Unassembled WGS sequence"/>
</dbReference>
<dbReference type="EMBL" id="JBGOGF010000009">
    <property type="protein sequence ID" value="MFA1772860.1"/>
    <property type="molecule type" value="Genomic_DNA"/>
</dbReference>
<sequence length="51" mass="6103">MKRLVKAFLDELAHLLFGGEEDEKLDRRGYFLMGLLLVIVFVVFWRFRDSL</sequence>
<keyword evidence="1" id="KW-0812">Transmembrane</keyword>
<keyword evidence="3" id="KW-1185">Reference proteome</keyword>
<evidence type="ECO:0000313" key="3">
    <source>
        <dbReference type="Proteomes" id="UP001570846"/>
    </source>
</evidence>
<reference evidence="2 3" key="1">
    <citation type="submission" date="2024-08" db="EMBL/GenBank/DDBJ databases">
        <authorList>
            <person name="Wei W."/>
        </authorList>
    </citation>
    <scope>NUCLEOTIDE SEQUENCE [LARGE SCALE GENOMIC DNA]</scope>
    <source>
        <strain evidence="2 3">XU2</strain>
    </source>
</reference>
<organism evidence="2 3">
    <name type="scientific">Rufibacter glacialis</name>
    <dbReference type="NCBI Taxonomy" id="1259555"/>
    <lineage>
        <taxon>Bacteria</taxon>
        <taxon>Pseudomonadati</taxon>
        <taxon>Bacteroidota</taxon>
        <taxon>Cytophagia</taxon>
        <taxon>Cytophagales</taxon>
        <taxon>Hymenobacteraceae</taxon>
        <taxon>Rufibacter</taxon>
    </lineage>
</organism>
<evidence type="ECO:0000313" key="2">
    <source>
        <dbReference type="EMBL" id="MFA1772860.1"/>
    </source>
</evidence>
<keyword evidence="1" id="KW-1133">Transmembrane helix</keyword>
<name>A0ABV4RIA5_9BACT</name>
<dbReference type="RefSeq" id="WP_188686300.1">
    <property type="nucleotide sequence ID" value="NZ_BMMG01000001.1"/>
</dbReference>
<feature type="transmembrane region" description="Helical" evidence="1">
    <location>
        <begin position="29"/>
        <end position="47"/>
    </location>
</feature>
<keyword evidence="1" id="KW-0472">Membrane</keyword>
<proteinExistence type="predicted"/>
<accession>A0ABV4RIA5</accession>
<comment type="caution">
    <text evidence="2">The sequence shown here is derived from an EMBL/GenBank/DDBJ whole genome shotgun (WGS) entry which is preliminary data.</text>
</comment>
<evidence type="ECO:0000256" key="1">
    <source>
        <dbReference type="SAM" id="Phobius"/>
    </source>
</evidence>